<dbReference type="EMBL" id="JASPKZ010005707">
    <property type="protein sequence ID" value="KAJ9588161.1"/>
    <property type="molecule type" value="Genomic_DNA"/>
</dbReference>
<feature type="region of interest" description="Disordered" evidence="1">
    <location>
        <begin position="75"/>
        <end position="98"/>
    </location>
</feature>
<evidence type="ECO:0000259" key="2">
    <source>
        <dbReference type="Pfam" id="PF15866"/>
    </source>
</evidence>
<protein>
    <recommendedName>
        <fullName evidence="2">DUF4729 domain-containing protein</fullName>
    </recommendedName>
</protein>
<dbReference type="Pfam" id="PF15866">
    <property type="entry name" value="DUF4729"/>
    <property type="match status" value="1"/>
</dbReference>
<evidence type="ECO:0000313" key="3">
    <source>
        <dbReference type="EMBL" id="KAJ9588161.1"/>
    </source>
</evidence>
<reference evidence="3" key="1">
    <citation type="journal article" date="2023" name="IScience">
        <title>Live-bearing cockroach genome reveals convergent evolutionary mechanisms linked to viviparity in insects and beyond.</title>
        <authorList>
            <person name="Fouks B."/>
            <person name="Harrison M.C."/>
            <person name="Mikhailova A.A."/>
            <person name="Marchal E."/>
            <person name="English S."/>
            <person name="Carruthers M."/>
            <person name="Jennings E.C."/>
            <person name="Chiamaka E.L."/>
            <person name="Frigard R.A."/>
            <person name="Pippel M."/>
            <person name="Attardo G.M."/>
            <person name="Benoit J.B."/>
            <person name="Bornberg-Bauer E."/>
            <person name="Tobe S.S."/>
        </authorList>
    </citation>
    <scope>NUCLEOTIDE SEQUENCE</scope>
    <source>
        <strain evidence="3">Stay&amp;Tobe</strain>
    </source>
</reference>
<keyword evidence="4" id="KW-1185">Reference proteome</keyword>
<gene>
    <name evidence="3" type="ORF">L9F63_018465</name>
</gene>
<reference evidence="3" key="2">
    <citation type="submission" date="2023-05" db="EMBL/GenBank/DDBJ databases">
        <authorList>
            <person name="Fouks B."/>
        </authorList>
    </citation>
    <scope>NUCLEOTIDE SEQUENCE</scope>
    <source>
        <strain evidence="3">Stay&amp;Tobe</strain>
        <tissue evidence="3">Testes</tissue>
    </source>
</reference>
<dbReference type="Proteomes" id="UP001233999">
    <property type="component" value="Unassembled WGS sequence"/>
</dbReference>
<evidence type="ECO:0000256" key="1">
    <source>
        <dbReference type="SAM" id="MobiDB-lite"/>
    </source>
</evidence>
<feature type="domain" description="DUF4729" evidence="2">
    <location>
        <begin position="134"/>
        <end position="304"/>
    </location>
</feature>
<dbReference type="InterPro" id="IPR031732">
    <property type="entry name" value="DUF4729"/>
</dbReference>
<organism evidence="3 4">
    <name type="scientific">Diploptera punctata</name>
    <name type="common">Pacific beetle cockroach</name>
    <dbReference type="NCBI Taxonomy" id="6984"/>
    <lineage>
        <taxon>Eukaryota</taxon>
        <taxon>Metazoa</taxon>
        <taxon>Ecdysozoa</taxon>
        <taxon>Arthropoda</taxon>
        <taxon>Hexapoda</taxon>
        <taxon>Insecta</taxon>
        <taxon>Pterygota</taxon>
        <taxon>Neoptera</taxon>
        <taxon>Polyneoptera</taxon>
        <taxon>Dictyoptera</taxon>
        <taxon>Blattodea</taxon>
        <taxon>Blaberoidea</taxon>
        <taxon>Blaberidae</taxon>
        <taxon>Diplopterinae</taxon>
        <taxon>Diploptera</taxon>
    </lineage>
</organism>
<accession>A0AAD8EFG5</accession>
<evidence type="ECO:0000313" key="4">
    <source>
        <dbReference type="Proteomes" id="UP001233999"/>
    </source>
</evidence>
<proteinExistence type="predicted"/>
<name>A0AAD8EFG5_DIPPU</name>
<comment type="caution">
    <text evidence="3">The sequence shown here is derived from an EMBL/GenBank/DDBJ whole genome shotgun (WGS) entry which is preliminary data.</text>
</comment>
<sequence length="321" mass="35310">MCRLGHHICGSCYRDLKLPPGCERQNGKGSTVVSPDKSSSTESFCVQCGAELTDTRNIAAEQIVSMMLRRSNMCLRPVNSDPSPPVSARTRDSDWADEESPQVYELHNACASLSKQTILSDSESVVTTTHRPFKCPKSPCSKTVGVAALTSHFSYEHPEVAMLSVEPGVTSHLYVSTTAIPLQTSRCISLLLVTMGKERDQQNTSRQVPTQLAASKLKHHFPVPLMATRMKTSEELSVEGHDYIVMIWLANAEPDTLYCTLEATNVTYNTRSLIYSGPIGSLRESQIPKDVYGRGDCLIINPGLLIQLSPEGRFDLNVIVH</sequence>
<dbReference type="AlphaFoldDB" id="A0AAD8EFG5"/>